<dbReference type="OrthoDB" id="10538188at2759"/>
<evidence type="ECO:0000313" key="2">
    <source>
        <dbReference type="Proteomes" id="UP000094389"/>
    </source>
</evidence>
<proteinExistence type="predicted"/>
<keyword evidence="2" id="KW-1185">Reference proteome</keyword>
<name>A0A1E4S5Z1_CYBJN</name>
<organism evidence="1 2">
    <name type="scientific">Cyberlindnera jadinii (strain ATCC 18201 / CBS 1600 / BCRC 20928 / JCM 3617 / NBRC 0987 / NRRL Y-1542)</name>
    <name type="common">Torula yeast</name>
    <name type="synonym">Candida utilis</name>
    <dbReference type="NCBI Taxonomy" id="983966"/>
    <lineage>
        <taxon>Eukaryota</taxon>
        <taxon>Fungi</taxon>
        <taxon>Dikarya</taxon>
        <taxon>Ascomycota</taxon>
        <taxon>Saccharomycotina</taxon>
        <taxon>Saccharomycetes</taxon>
        <taxon>Phaffomycetales</taxon>
        <taxon>Phaffomycetaceae</taxon>
        <taxon>Cyberlindnera</taxon>
    </lineage>
</organism>
<dbReference type="AlphaFoldDB" id="A0A1E4S5Z1"/>
<dbReference type="RefSeq" id="XP_020071912.1">
    <property type="nucleotide sequence ID" value="XM_020213604.1"/>
</dbReference>
<accession>A0A1E4S5Z1</accession>
<dbReference type="OMA" id="HLEDTCV"/>
<dbReference type="Proteomes" id="UP000094389">
    <property type="component" value="Unassembled WGS sequence"/>
</dbReference>
<dbReference type="EMBL" id="KV453927">
    <property type="protein sequence ID" value="ODV74873.1"/>
    <property type="molecule type" value="Genomic_DNA"/>
</dbReference>
<dbReference type="GeneID" id="30988000"/>
<sequence>MDLGSLIPTFNAARLESESIRKPSKETLKNIQIEIQTALPPDHVYTPGETVQGVFKMVQLGDKPIHDVYFNDLEITLVNRFVTSNGQDASFFQMEDNPNVSSFPPMCHDPDKYAFSNCEFPFEFTLPVKHLEDTCVNGLPEHRQLLPSYGLPSLCGIAFAPRSVAGLVPTDVQQTLQKLKKVSQNKFCNTYYISVKVKQNVKGLGRPYIVFTRSMEVKVKTSNHMTPECPTINKGTTIKCHDAVIGKVSVESPTISTDLRSESPLKVPIEITYEPAADTSEFPQVRLSFEPNQYAVQTAKCNPPIVIGDEGNQDDVLVQKVDTIYCASEASVSGTWTPSYFHQGQYIQNVEVSIPMDNFKSCSPTFHSCHLQNILNAEIRVGFNTLPSSPEETTTKKKRWPFGTVMFNSKKTVAEKDTSSYRGVSQPNGILLRVPVMVQ</sequence>
<reference evidence="1 2" key="1">
    <citation type="journal article" date="2016" name="Proc. Natl. Acad. Sci. U.S.A.">
        <title>Comparative genomics of biotechnologically important yeasts.</title>
        <authorList>
            <person name="Riley R."/>
            <person name="Haridas S."/>
            <person name="Wolfe K.H."/>
            <person name="Lopes M.R."/>
            <person name="Hittinger C.T."/>
            <person name="Goeker M."/>
            <person name="Salamov A.A."/>
            <person name="Wisecaver J.H."/>
            <person name="Long T.M."/>
            <person name="Calvey C.H."/>
            <person name="Aerts A.L."/>
            <person name="Barry K.W."/>
            <person name="Choi C."/>
            <person name="Clum A."/>
            <person name="Coughlan A.Y."/>
            <person name="Deshpande S."/>
            <person name="Douglass A.P."/>
            <person name="Hanson S.J."/>
            <person name="Klenk H.-P."/>
            <person name="LaButti K.M."/>
            <person name="Lapidus A."/>
            <person name="Lindquist E.A."/>
            <person name="Lipzen A.M."/>
            <person name="Meier-Kolthoff J.P."/>
            <person name="Ohm R.A."/>
            <person name="Otillar R.P."/>
            <person name="Pangilinan J.L."/>
            <person name="Peng Y."/>
            <person name="Rokas A."/>
            <person name="Rosa C.A."/>
            <person name="Scheuner C."/>
            <person name="Sibirny A.A."/>
            <person name="Slot J.C."/>
            <person name="Stielow J.B."/>
            <person name="Sun H."/>
            <person name="Kurtzman C.P."/>
            <person name="Blackwell M."/>
            <person name="Grigoriev I.V."/>
            <person name="Jeffries T.W."/>
        </authorList>
    </citation>
    <scope>NUCLEOTIDE SEQUENCE [LARGE SCALE GENOMIC DNA]</scope>
    <source>
        <strain evidence="2">ATCC 18201 / CBS 1600 / BCRC 20928 / JCM 3617 / NBRC 0987 / NRRL Y-1542</strain>
    </source>
</reference>
<evidence type="ECO:0000313" key="1">
    <source>
        <dbReference type="EMBL" id="ODV74873.1"/>
    </source>
</evidence>
<protein>
    <submittedName>
        <fullName evidence="1">Uncharacterized protein</fullName>
    </submittedName>
</protein>
<gene>
    <name evidence="1" type="ORF">CYBJADRAFT_161361</name>
</gene>